<keyword evidence="1" id="KW-0812">Transmembrane</keyword>
<feature type="non-terminal residue" evidence="2">
    <location>
        <position position="101"/>
    </location>
</feature>
<organism evidence="2 3">
    <name type="scientific">Oceanospirillum sediminis</name>
    <dbReference type="NCBI Taxonomy" id="2760088"/>
    <lineage>
        <taxon>Bacteria</taxon>
        <taxon>Pseudomonadati</taxon>
        <taxon>Pseudomonadota</taxon>
        <taxon>Gammaproteobacteria</taxon>
        <taxon>Oceanospirillales</taxon>
        <taxon>Oceanospirillaceae</taxon>
        <taxon>Oceanospirillum</taxon>
    </lineage>
</organism>
<accession>A0A839IZ35</accession>
<protein>
    <submittedName>
        <fullName evidence="2">Sulfite exporter TauE/SafE family protein</fullName>
    </submittedName>
</protein>
<proteinExistence type="predicted"/>
<keyword evidence="3" id="KW-1185">Reference proteome</keyword>
<keyword evidence="1" id="KW-0472">Membrane</keyword>
<gene>
    <name evidence="2" type="ORF">H4O21_25340</name>
</gene>
<feature type="non-terminal residue" evidence="2">
    <location>
        <position position="1"/>
    </location>
</feature>
<sequence>TILAGGLTTLVSMFVGATGPLVAAFIHRVGCDKLATTATFSACMSFQHLLKAAVFGFVGFSFLDWWQPVVLMVLAGVAGTWLGLRLLNRIPGHLFALLFKT</sequence>
<dbReference type="Proteomes" id="UP000565262">
    <property type="component" value="Unassembled WGS sequence"/>
</dbReference>
<evidence type="ECO:0000313" key="2">
    <source>
        <dbReference type="EMBL" id="MBB1489930.1"/>
    </source>
</evidence>
<dbReference type="EMBL" id="JACJFM010000384">
    <property type="protein sequence ID" value="MBB1489930.1"/>
    <property type="molecule type" value="Genomic_DNA"/>
</dbReference>
<keyword evidence="1" id="KW-1133">Transmembrane helix</keyword>
<feature type="transmembrane region" description="Helical" evidence="1">
    <location>
        <begin position="38"/>
        <end position="59"/>
    </location>
</feature>
<evidence type="ECO:0000313" key="3">
    <source>
        <dbReference type="Proteomes" id="UP000565262"/>
    </source>
</evidence>
<reference evidence="2 3" key="1">
    <citation type="submission" date="2020-08" db="EMBL/GenBank/DDBJ databases">
        <title>Oceanospirillum sp. nov. isolated from marine sediment.</title>
        <authorList>
            <person name="Ji X."/>
        </authorList>
    </citation>
    <scope>NUCLEOTIDE SEQUENCE [LARGE SCALE GENOMIC DNA]</scope>
    <source>
        <strain evidence="2 3">D5</strain>
    </source>
</reference>
<feature type="transmembrane region" description="Helical" evidence="1">
    <location>
        <begin position="6"/>
        <end position="26"/>
    </location>
</feature>
<name>A0A839IZ35_9GAMM</name>
<evidence type="ECO:0000256" key="1">
    <source>
        <dbReference type="SAM" id="Phobius"/>
    </source>
</evidence>
<dbReference type="AlphaFoldDB" id="A0A839IZ35"/>
<feature type="transmembrane region" description="Helical" evidence="1">
    <location>
        <begin position="65"/>
        <end position="84"/>
    </location>
</feature>
<comment type="caution">
    <text evidence="2">The sequence shown here is derived from an EMBL/GenBank/DDBJ whole genome shotgun (WGS) entry which is preliminary data.</text>
</comment>